<dbReference type="PANTHER" id="PTHR44314:SF1">
    <property type="entry name" value="CILIA- AND FLAGELLA-ASSOCIATED PROTEIN 70"/>
    <property type="match status" value="1"/>
</dbReference>
<dbReference type="GO" id="GO:0031514">
    <property type="term" value="C:motile cilium"/>
    <property type="evidence" value="ECO:0007669"/>
    <property type="project" value="TreeGrafter"/>
</dbReference>
<dbReference type="Proteomes" id="UP000288216">
    <property type="component" value="Unassembled WGS sequence"/>
</dbReference>
<keyword evidence="4" id="KW-1185">Reference proteome</keyword>
<name>A0A401QCP2_SCYTO</name>
<evidence type="ECO:0000256" key="1">
    <source>
        <dbReference type="ARBA" id="ARBA00022737"/>
    </source>
</evidence>
<protein>
    <submittedName>
        <fullName evidence="3">Uncharacterized protein</fullName>
    </submittedName>
</protein>
<gene>
    <name evidence="3" type="ORF">scyTo_0024047</name>
</gene>
<reference evidence="3 4" key="1">
    <citation type="journal article" date="2018" name="Nat. Ecol. Evol.">
        <title>Shark genomes provide insights into elasmobranch evolution and the origin of vertebrates.</title>
        <authorList>
            <person name="Hara Y"/>
            <person name="Yamaguchi K"/>
            <person name="Onimaru K"/>
            <person name="Kadota M"/>
            <person name="Koyanagi M"/>
            <person name="Keeley SD"/>
            <person name="Tatsumi K"/>
            <person name="Tanaka K"/>
            <person name="Motone F"/>
            <person name="Kageyama Y"/>
            <person name="Nozu R"/>
            <person name="Adachi N"/>
            <person name="Nishimura O"/>
            <person name="Nakagawa R"/>
            <person name="Tanegashima C"/>
            <person name="Kiyatake I"/>
            <person name="Matsumoto R"/>
            <person name="Murakumo K"/>
            <person name="Nishida K"/>
            <person name="Terakita A"/>
            <person name="Kuratani S"/>
            <person name="Sato K"/>
            <person name="Hyodo S Kuraku.S."/>
        </authorList>
    </citation>
    <scope>NUCLEOTIDE SEQUENCE [LARGE SCALE GENOMIC DNA]</scope>
</reference>
<comment type="caution">
    <text evidence="3">The sequence shown here is derived from an EMBL/GenBank/DDBJ whole genome shotgun (WGS) entry which is preliminary data.</text>
</comment>
<dbReference type="GO" id="GO:0003341">
    <property type="term" value="P:cilium movement"/>
    <property type="evidence" value="ECO:0007669"/>
    <property type="project" value="TreeGrafter"/>
</dbReference>
<dbReference type="GO" id="GO:0060271">
    <property type="term" value="P:cilium assembly"/>
    <property type="evidence" value="ECO:0007669"/>
    <property type="project" value="TreeGrafter"/>
</dbReference>
<dbReference type="InterPro" id="IPR052628">
    <property type="entry name" value="CFAP70"/>
</dbReference>
<dbReference type="GO" id="GO:0070062">
    <property type="term" value="C:extracellular exosome"/>
    <property type="evidence" value="ECO:0007669"/>
    <property type="project" value="TreeGrafter"/>
</dbReference>
<dbReference type="STRING" id="75743.A0A401QCP2"/>
<dbReference type="EMBL" id="BFAA01038159">
    <property type="protein sequence ID" value="GCB83112.1"/>
    <property type="molecule type" value="Genomic_DNA"/>
</dbReference>
<proteinExistence type="predicted"/>
<feature type="non-terminal residue" evidence="3">
    <location>
        <position position="85"/>
    </location>
</feature>
<dbReference type="PANTHER" id="PTHR44314">
    <property type="entry name" value="CILIA- AND FLAGELLA-ASSOCIATED PROTEIN 70"/>
    <property type="match status" value="1"/>
</dbReference>
<evidence type="ECO:0000313" key="4">
    <source>
        <dbReference type="Proteomes" id="UP000288216"/>
    </source>
</evidence>
<keyword evidence="1" id="KW-0677">Repeat</keyword>
<dbReference type="AlphaFoldDB" id="A0A401QCP2"/>
<organism evidence="3 4">
    <name type="scientific">Scyliorhinus torazame</name>
    <name type="common">Cloudy catshark</name>
    <name type="synonym">Catulus torazame</name>
    <dbReference type="NCBI Taxonomy" id="75743"/>
    <lineage>
        <taxon>Eukaryota</taxon>
        <taxon>Metazoa</taxon>
        <taxon>Chordata</taxon>
        <taxon>Craniata</taxon>
        <taxon>Vertebrata</taxon>
        <taxon>Chondrichthyes</taxon>
        <taxon>Elasmobranchii</taxon>
        <taxon>Galeomorphii</taxon>
        <taxon>Galeoidea</taxon>
        <taxon>Carcharhiniformes</taxon>
        <taxon>Scyliorhinidae</taxon>
        <taxon>Scyliorhinus</taxon>
    </lineage>
</organism>
<evidence type="ECO:0000256" key="2">
    <source>
        <dbReference type="ARBA" id="ARBA00022803"/>
    </source>
</evidence>
<keyword evidence="2" id="KW-0802">TPR repeat</keyword>
<dbReference type="OrthoDB" id="10262375at2759"/>
<sequence>MFTNGILKSEKEPSVRPKRWPVSNITVVGAQNIPDSFIEICPFEDEDGELNRKEDVAFRTDAEGEKKHVMWNIERRCFLEPEALL</sequence>
<evidence type="ECO:0000313" key="3">
    <source>
        <dbReference type="EMBL" id="GCB83112.1"/>
    </source>
</evidence>
<accession>A0A401QCP2</accession>